<protein>
    <recommendedName>
        <fullName evidence="4">Galactose mutarotase</fullName>
    </recommendedName>
    <alternativeName>
        <fullName evidence="7">Aldose 1-epimerase</fullName>
    </alternativeName>
</protein>
<evidence type="ECO:0000313" key="10">
    <source>
        <dbReference type="Proteomes" id="UP000829999"/>
    </source>
</evidence>
<accession>A0A9R0EGW5</accession>
<evidence type="ECO:0000256" key="5">
    <source>
        <dbReference type="ARBA" id="ARBA00023235"/>
    </source>
</evidence>
<dbReference type="OrthoDB" id="274691at2759"/>
<proteinExistence type="inferred from homology"/>
<gene>
    <name evidence="11" type="primary">LOC118264813</name>
</gene>
<dbReference type="GO" id="GO:0006006">
    <property type="term" value="P:glucose metabolic process"/>
    <property type="evidence" value="ECO:0007669"/>
    <property type="project" value="TreeGrafter"/>
</dbReference>
<dbReference type="RefSeq" id="XP_035433364.1">
    <property type="nucleotide sequence ID" value="XM_035577471.2"/>
</dbReference>
<name>A0A9R0EGW5_SPOFR</name>
<dbReference type="InterPro" id="IPR011013">
    <property type="entry name" value="Gal_mutarotase_sf_dom"/>
</dbReference>
<evidence type="ECO:0000256" key="1">
    <source>
        <dbReference type="ARBA" id="ARBA00001712"/>
    </source>
</evidence>
<comment type="pathway">
    <text evidence="2">Carbohydrate metabolism; galactose metabolism.</text>
</comment>
<dbReference type="PANTHER" id="PTHR10091:SF0">
    <property type="entry name" value="GALACTOSE MUTAROTASE"/>
    <property type="match status" value="1"/>
</dbReference>
<dbReference type="GeneID" id="118264813"/>
<comment type="similarity">
    <text evidence="3">Belongs to the aldose epimerase family.</text>
</comment>
<dbReference type="GO" id="GO:0033499">
    <property type="term" value="P:galactose catabolic process via UDP-galactose, Leloir pathway"/>
    <property type="evidence" value="ECO:0007669"/>
    <property type="project" value="TreeGrafter"/>
</dbReference>
<evidence type="ECO:0000256" key="9">
    <source>
        <dbReference type="SAM" id="MobiDB-lite"/>
    </source>
</evidence>
<evidence type="ECO:0000256" key="8">
    <source>
        <dbReference type="ARBA" id="ARBA00045743"/>
    </source>
</evidence>
<dbReference type="CDD" id="cd09019">
    <property type="entry name" value="galactose_mutarotase_like"/>
    <property type="match status" value="1"/>
</dbReference>
<reference evidence="11" key="1">
    <citation type="submission" date="2025-08" db="UniProtKB">
        <authorList>
            <consortium name="RefSeq"/>
        </authorList>
    </citation>
    <scope>IDENTIFICATION</scope>
    <source>
        <tissue evidence="11">Whole larval tissue</tissue>
    </source>
</reference>
<feature type="region of interest" description="Disordered" evidence="9">
    <location>
        <begin position="378"/>
        <end position="409"/>
    </location>
</feature>
<evidence type="ECO:0000256" key="3">
    <source>
        <dbReference type="ARBA" id="ARBA00006206"/>
    </source>
</evidence>
<dbReference type="AlphaFoldDB" id="A0A9R0EGW5"/>
<evidence type="ECO:0000256" key="6">
    <source>
        <dbReference type="ARBA" id="ARBA00023277"/>
    </source>
</evidence>
<evidence type="ECO:0000313" key="11">
    <source>
        <dbReference type="RefSeq" id="XP_035433364.1"/>
    </source>
</evidence>
<keyword evidence="5" id="KW-0413">Isomerase</keyword>
<evidence type="ECO:0000256" key="4">
    <source>
        <dbReference type="ARBA" id="ARBA00021023"/>
    </source>
</evidence>
<keyword evidence="6" id="KW-0119">Carbohydrate metabolism</keyword>
<dbReference type="GO" id="GO:0004034">
    <property type="term" value="F:aldose 1-epimerase activity"/>
    <property type="evidence" value="ECO:0007669"/>
    <property type="project" value="UniProtKB-EC"/>
</dbReference>
<dbReference type="Proteomes" id="UP000829999">
    <property type="component" value="Chromosome 25"/>
</dbReference>
<dbReference type="PANTHER" id="PTHR10091">
    <property type="entry name" value="ALDOSE-1-EPIMERASE"/>
    <property type="match status" value="1"/>
</dbReference>
<sequence>MGDVDEDKDNAASGDVEVEKPEVIPPPEPEPKPPDVELFVDGFGFMPKSKTGDRRRSSLFAKLRSTHKDAVAGEAHGEQSPCASSTNIDIVRRYTWKTKNRMTVQIITYGATITSISVPDRKGVPDDVLAGFDTLEDYFQHRNPYFGATIGRYANVIRDATFMVRPSGRMYMVSNNKGHHHYNGGYIGFDKVNWRSYVSGLKVIMSHVSERFHEGFPGTVMCQVTFEVTCDNTLKIEMKCTTSEPTVINLSNAPFFNLAGHHTGAELMLDHIFTINADKYTAVDEDGLVTGERKVVGGTAYDFRVPRVLKTMMSKIPMGGYDINYCITRGTDQDLAFQARALHPLTGRVLEVYSNQPGMQFYTGNLLPDPDKIVEPVPATEEAEESEASEMSSERSSVEGEYEEGEEREGRKSFGYVPLLGKKGTLYKRHGLFCLMPQNYPDAVNNRNFPSSVLNPGEEYIHRIQYKFGILLGKYV</sequence>
<evidence type="ECO:0000256" key="7">
    <source>
        <dbReference type="ARBA" id="ARBA00032729"/>
    </source>
</evidence>
<dbReference type="GO" id="GO:0030246">
    <property type="term" value="F:carbohydrate binding"/>
    <property type="evidence" value="ECO:0007669"/>
    <property type="project" value="InterPro"/>
</dbReference>
<comment type="function">
    <text evidence="8">Mutarotase that catalyzes the interconversion of beta-D-galactose and alpha-D-galactose during galactose metabolism. Beta-D-galactose is metabolized in the liver into glucose 1-phosphate, the primary metabolic fuel, by the action of four enzymes that constitute the Leloir pathway: GALM, GALK1 (galactokinase), GALT (galactose-1-phosphate uridylyltransferase) and GALE (UDP-galactose-4'-epimerase). Involved in the maintenance of the equilibrium between the beta- and alpha-anomers of galactose, therefore ensuring a sufficient supply of the alpha-anomer for GALK1. Also active on D-glucose although shows a preference for galactose over glucose.</text>
</comment>
<comment type="catalytic activity">
    <reaction evidence="1">
        <text>alpha-D-galactose = beta-D-galactose</text>
        <dbReference type="Rhea" id="RHEA:28675"/>
        <dbReference type="ChEBI" id="CHEBI:27667"/>
        <dbReference type="ChEBI" id="CHEBI:28061"/>
        <dbReference type="EC" id="5.1.3.3"/>
    </reaction>
    <physiologicalReaction direction="right-to-left" evidence="1">
        <dbReference type="Rhea" id="RHEA:28677"/>
    </physiologicalReaction>
</comment>
<dbReference type="InterPro" id="IPR047215">
    <property type="entry name" value="Galactose_mutarotase-like"/>
</dbReference>
<dbReference type="InterPro" id="IPR008183">
    <property type="entry name" value="Aldose_1/G6P_1-epimerase"/>
</dbReference>
<dbReference type="Pfam" id="PF01263">
    <property type="entry name" value="Aldose_epim"/>
    <property type="match status" value="1"/>
</dbReference>
<organism evidence="10 11">
    <name type="scientific">Spodoptera frugiperda</name>
    <name type="common">Fall armyworm</name>
    <dbReference type="NCBI Taxonomy" id="7108"/>
    <lineage>
        <taxon>Eukaryota</taxon>
        <taxon>Metazoa</taxon>
        <taxon>Ecdysozoa</taxon>
        <taxon>Arthropoda</taxon>
        <taxon>Hexapoda</taxon>
        <taxon>Insecta</taxon>
        <taxon>Pterygota</taxon>
        <taxon>Neoptera</taxon>
        <taxon>Endopterygota</taxon>
        <taxon>Lepidoptera</taxon>
        <taxon>Glossata</taxon>
        <taxon>Ditrysia</taxon>
        <taxon>Noctuoidea</taxon>
        <taxon>Noctuidae</taxon>
        <taxon>Amphipyrinae</taxon>
        <taxon>Spodoptera</taxon>
    </lineage>
</organism>
<dbReference type="SUPFAM" id="SSF74650">
    <property type="entry name" value="Galactose mutarotase-like"/>
    <property type="match status" value="1"/>
</dbReference>
<keyword evidence="10" id="KW-1185">Reference proteome</keyword>
<dbReference type="InterPro" id="IPR014718">
    <property type="entry name" value="GH-type_carb-bd"/>
</dbReference>
<evidence type="ECO:0000256" key="2">
    <source>
        <dbReference type="ARBA" id="ARBA00004947"/>
    </source>
</evidence>
<feature type="region of interest" description="Disordered" evidence="9">
    <location>
        <begin position="1"/>
        <end position="34"/>
    </location>
</feature>
<dbReference type="Gene3D" id="2.70.98.10">
    <property type="match status" value="1"/>
</dbReference>